<dbReference type="AlphaFoldDB" id="A0AAP3E7C3"/>
<dbReference type="SUPFAM" id="SSF55729">
    <property type="entry name" value="Acyl-CoA N-acyltransferases (Nat)"/>
    <property type="match status" value="1"/>
</dbReference>
<dbReference type="Gene3D" id="3.30.1050.10">
    <property type="entry name" value="SCP2 sterol-binding domain"/>
    <property type="match status" value="1"/>
</dbReference>
<proteinExistence type="predicted"/>
<dbReference type="RefSeq" id="WP_342809101.1">
    <property type="nucleotide sequence ID" value="NZ_JAOPJZ010000009.1"/>
</dbReference>
<dbReference type="Pfam" id="PF13527">
    <property type="entry name" value="Acetyltransf_9"/>
    <property type="match status" value="1"/>
</dbReference>
<dbReference type="InterPro" id="IPR000182">
    <property type="entry name" value="GNAT_dom"/>
</dbReference>
<keyword evidence="2" id="KW-0808">Transferase</keyword>
<evidence type="ECO:0000259" key="1">
    <source>
        <dbReference type="PROSITE" id="PS51186"/>
    </source>
</evidence>
<reference evidence="2 3" key="1">
    <citation type="submission" date="2022-09" db="EMBL/GenBank/DDBJ databases">
        <title>Enrichment on poylsaccharides allowed isolation of novel metabolic and taxonomic groups of Haloarchaea.</title>
        <authorList>
            <person name="Sorokin D.Y."/>
            <person name="Elcheninov A.G."/>
            <person name="Khizhniak T.V."/>
            <person name="Kolganova T.V."/>
            <person name="Kublanov I.V."/>
        </authorList>
    </citation>
    <scope>NUCLEOTIDE SEQUENCE [LARGE SCALE GENOMIC DNA]</scope>
    <source>
        <strain evidence="2 3">AArc-curdl1</strain>
    </source>
</reference>
<keyword evidence="3" id="KW-1185">Reference proteome</keyword>
<sequence length="420" mass="48472">MTEYRPIPEDQREIFHEYVSYAFSPQEGPPVYDPDEHATPRNRLGTQRGLFESGAPEDANPLCVCRHYWFNTRIRDGSYLTPGLSAVASPPEHRRTGYVRELLEYSLEEYREREAPFSVLWPFSYRFYRQYGWDTTNRYLTVECEPERLSFARNRLERTVNNHQFRALDADEYAALESVYERHGERYDCTIERDADWWRYRVFEEWQTDPFVYVWERDGETAGYIRYVIDGDWGERSMRVSELVATDLEGFLALLAFCHDHDSQVTEVRIRLPVDTPLFDIATDPDELEVEYHTGPMARIVDIERALSALPYPTGFETTITLAVTDPLVDWNDGTFELAVAHGTGSCRRLEMGESVDSTVASDGSETDVTLDIATLSQLAIGARSVDALKRAGRLEAEAKPIETLETLFPERNIFLDEGF</sequence>
<dbReference type="InterPro" id="IPR025559">
    <property type="entry name" value="Eis_dom"/>
</dbReference>
<gene>
    <name evidence="2" type="ORF">OB919_12430</name>
</gene>
<dbReference type="PROSITE" id="PS51186">
    <property type="entry name" value="GNAT"/>
    <property type="match status" value="1"/>
</dbReference>
<dbReference type="InterPro" id="IPR041380">
    <property type="entry name" value="Acetyltransf_17"/>
</dbReference>
<dbReference type="EMBL" id="JAOPJZ010000009">
    <property type="protein sequence ID" value="MCU4752772.1"/>
    <property type="molecule type" value="Genomic_DNA"/>
</dbReference>
<organism evidence="2 3">
    <name type="scientific">Natronosalvus hydrolyticus</name>
    <dbReference type="NCBI Taxonomy" id="2979988"/>
    <lineage>
        <taxon>Archaea</taxon>
        <taxon>Methanobacteriati</taxon>
        <taxon>Methanobacteriota</taxon>
        <taxon>Stenosarchaea group</taxon>
        <taxon>Halobacteria</taxon>
        <taxon>Halobacteriales</taxon>
        <taxon>Natrialbaceae</taxon>
        <taxon>Natronosalvus</taxon>
    </lineage>
</organism>
<dbReference type="EC" id="2.3.1.-" evidence="2"/>
<dbReference type="Pfam" id="PF13530">
    <property type="entry name" value="SCP2_2"/>
    <property type="match status" value="1"/>
</dbReference>
<dbReference type="Gene3D" id="3.40.630.30">
    <property type="match status" value="2"/>
</dbReference>
<dbReference type="InterPro" id="IPR036527">
    <property type="entry name" value="SCP2_sterol-bd_dom_sf"/>
</dbReference>
<dbReference type="GO" id="GO:0034069">
    <property type="term" value="F:aminoglycoside N-acetyltransferase activity"/>
    <property type="evidence" value="ECO:0007669"/>
    <property type="project" value="TreeGrafter"/>
</dbReference>
<dbReference type="Proteomes" id="UP001321047">
    <property type="component" value="Unassembled WGS sequence"/>
</dbReference>
<dbReference type="PANTHER" id="PTHR37817:SF1">
    <property type="entry name" value="N-ACETYLTRANSFERASE EIS"/>
    <property type="match status" value="1"/>
</dbReference>
<keyword evidence="2" id="KW-0012">Acyltransferase</keyword>
<comment type="caution">
    <text evidence="2">The sequence shown here is derived from an EMBL/GenBank/DDBJ whole genome shotgun (WGS) entry which is preliminary data.</text>
</comment>
<name>A0AAP3E7C3_9EURY</name>
<dbReference type="InterPro" id="IPR051554">
    <property type="entry name" value="Acetyltransferase_Eis"/>
</dbReference>
<dbReference type="InterPro" id="IPR016181">
    <property type="entry name" value="Acyl_CoA_acyltransferase"/>
</dbReference>
<evidence type="ECO:0000313" key="2">
    <source>
        <dbReference type="EMBL" id="MCU4752772.1"/>
    </source>
</evidence>
<dbReference type="PANTHER" id="PTHR37817">
    <property type="entry name" value="N-ACETYLTRANSFERASE EIS"/>
    <property type="match status" value="1"/>
</dbReference>
<dbReference type="SUPFAM" id="SSF55718">
    <property type="entry name" value="SCP-like"/>
    <property type="match status" value="1"/>
</dbReference>
<accession>A0AAP3E7C3</accession>
<evidence type="ECO:0000313" key="3">
    <source>
        <dbReference type="Proteomes" id="UP001321047"/>
    </source>
</evidence>
<dbReference type="Pfam" id="PF17668">
    <property type="entry name" value="Acetyltransf_17"/>
    <property type="match status" value="1"/>
</dbReference>
<protein>
    <submittedName>
        <fullName evidence="2">GNAT family N-acetyltransferase</fullName>
        <ecNumber evidence="2">2.3.1.-</ecNumber>
    </submittedName>
</protein>
<dbReference type="GO" id="GO:0030649">
    <property type="term" value="P:aminoglycoside antibiotic catabolic process"/>
    <property type="evidence" value="ECO:0007669"/>
    <property type="project" value="TreeGrafter"/>
</dbReference>
<feature type="domain" description="N-acetyltransferase" evidence="1">
    <location>
        <begin position="2"/>
        <end position="152"/>
    </location>
</feature>